<dbReference type="PANTHER" id="PTHR30244:SF34">
    <property type="entry name" value="DTDP-4-AMINO-4,6-DIDEOXYGALACTOSE TRANSAMINASE"/>
    <property type="match status" value="1"/>
</dbReference>
<dbReference type="InterPro" id="IPR015424">
    <property type="entry name" value="PyrdxlP-dep_Trfase"/>
</dbReference>
<evidence type="ECO:0008006" key="5">
    <source>
        <dbReference type="Google" id="ProtNLM"/>
    </source>
</evidence>
<dbReference type="AlphaFoldDB" id="A0A412W289"/>
<accession>A0A412W289</accession>
<reference evidence="3 4" key="1">
    <citation type="submission" date="2018-08" db="EMBL/GenBank/DDBJ databases">
        <title>A genome reference for cultivated species of the human gut microbiota.</title>
        <authorList>
            <person name="Zou Y."/>
            <person name="Xue W."/>
            <person name="Luo G."/>
        </authorList>
    </citation>
    <scope>NUCLEOTIDE SEQUENCE [LARGE SCALE GENOMIC DNA]</scope>
    <source>
        <strain evidence="3 4">AF14-6AC</strain>
    </source>
</reference>
<dbReference type="GO" id="GO:0030170">
    <property type="term" value="F:pyridoxal phosphate binding"/>
    <property type="evidence" value="ECO:0007669"/>
    <property type="project" value="TreeGrafter"/>
</dbReference>
<proteinExistence type="inferred from homology"/>
<gene>
    <name evidence="3" type="ORF">DWW24_20780</name>
</gene>
<protein>
    <recommendedName>
        <fullName evidence="5">DegT/DnrJ/EryC1/StrS aminotransferase family protein</fullName>
    </recommendedName>
</protein>
<evidence type="ECO:0000313" key="3">
    <source>
        <dbReference type="EMBL" id="RGV17818.1"/>
    </source>
</evidence>
<evidence type="ECO:0000256" key="2">
    <source>
        <dbReference type="RuleBase" id="RU004508"/>
    </source>
</evidence>
<name>A0A412W289_9BACT</name>
<dbReference type="Proteomes" id="UP000283426">
    <property type="component" value="Unassembled WGS sequence"/>
</dbReference>
<dbReference type="InterPro" id="IPR000653">
    <property type="entry name" value="DegT/StrS_aminotransferase"/>
</dbReference>
<dbReference type="Pfam" id="PF01041">
    <property type="entry name" value="DegT_DnrJ_EryC1"/>
    <property type="match status" value="1"/>
</dbReference>
<dbReference type="EMBL" id="QRYW01000065">
    <property type="protein sequence ID" value="RGV17818.1"/>
    <property type="molecule type" value="Genomic_DNA"/>
</dbReference>
<dbReference type="GO" id="GO:0008483">
    <property type="term" value="F:transaminase activity"/>
    <property type="evidence" value="ECO:0007669"/>
    <property type="project" value="TreeGrafter"/>
</dbReference>
<dbReference type="InterPro" id="IPR015421">
    <property type="entry name" value="PyrdxlP-dep_Trfase_major"/>
</dbReference>
<dbReference type="SUPFAM" id="SSF53383">
    <property type="entry name" value="PLP-dependent transferases"/>
    <property type="match status" value="1"/>
</dbReference>
<organism evidence="3 4">
    <name type="scientific">Odoribacter splanchnicus</name>
    <dbReference type="NCBI Taxonomy" id="28118"/>
    <lineage>
        <taxon>Bacteria</taxon>
        <taxon>Pseudomonadati</taxon>
        <taxon>Bacteroidota</taxon>
        <taxon>Bacteroidia</taxon>
        <taxon>Bacteroidales</taxon>
        <taxon>Odoribacteraceae</taxon>
        <taxon>Odoribacter</taxon>
    </lineage>
</organism>
<comment type="similarity">
    <text evidence="1 2">Belongs to the DegT/DnrJ/EryC1 family.</text>
</comment>
<evidence type="ECO:0000313" key="4">
    <source>
        <dbReference type="Proteomes" id="UP000283426"/>
    </source>
</evidence>
<comment type="caution">
    <text evidence="3">The sequence shown here is derived from an EMBL/GenBank/DDBJ whole genome shotgun (WGS) entry which is preliminary data.</text>
</comment>
<sequence length="372" mass="42977">MSGNLKMTLRIEKFVPFRFCKRQLELTGLSALTGKNWRYSSSGKASLYHCLKSLNIQGKLLMPVYMCSSVKPVLRRLKISPIYYDLSETDLNADVEDIKKKILQHPDVSGILVAGLYGNPVDYPGIEKICKDFGVKLIDDAAQSFGAKLNGRLAGTWGDAGFFSFSPGKSTPGHLGSFFWTSNRNYSFKRKNHWGMHVLAYLNYYFNRYEIYTYKRYRIFVLFSYLYFYLQKRVDMVFDSMNRFESRILGGILYANFKQTFRCEFSQLIHKAFENSHFFRIITRGAEGTNNHKIVLVARDEDVATEMVSFLTGAGIYVASGYDLMEYSADVPTAKRLYKRVLELPLENDRSKLDYTIENLRLYECSCHNNHL</sequence>
<dbReference type="PANTHER" id="PTHR30244">
    <property type="entry name" value="TRANSAMINASE"/>
    <property type="match status" value="1"/>
</dbReference>
<dbReference type="GO" id="GO:0000271">
    <property type="term" value="P:polysaccharide biosynthetic process"/>
    <property type="evidence" value="ECO:0007669"/>
    <property type="project" value="TreeGrafter"/>
</dbReference>
<evidence type="ECO:0000256" key="1">
    <source>
        <dbReference type="ARBA" id="ARBA00037999"/>
    </source>
</evidence>
<keyword evidence="2" id="KW-0663">Pyridoxal phosphate</keyword>
<dbReference type="Gene3D" id="3.40.640.10">
    <property type="entry name" value="Type I PLP-dependent aspartate aminotransferase-like (Major domain)"/>
    <property type="match status" value="1"/>
</dbReference>